<accession>A0AA37JDU3</accession>
<gene>
    <name evidence="2" type="ORF">CE91St55_10030</name>
</gene>
<dbReference type="AlphaFoldDB" id="A0AA37JDU3"/>
<keyword evidence="1" id="KW-1133">Transmembrane helix</keyword>
<comment type="caution">
    <text evidence="2">The sequence shown here is derived from an EMBL/GenBank/DDBJ whole genome shotgun (WGS) entry which is preliminary data.</text>
</comment>
<protein>
    <submittedName>
        <fullName evidence="2">Uncharacterized protein</fullName>
    </submittedName>
</protein>
<sequence length="55" mass="6234">MEAPIANRAAADNTATNFVCFLIINALSFFFLKYFLKFLIALRGNYTSYKGNYGQ</sequence>
<evidence type="ECO:0000256" key="1">
    <source>
        <dbReference type="SAM" id="Phobius"/>
    </source>
</evidence>
<dbReference type="EMBL" id="BQNJ01000001">
    <property type="protein sequence ID" value="GKG99021.1"/>
    <property type="molecule type" value="Genomic_DNA"/>
</dbReference>
<reference evidence="2" key="1">
    <citation type="submission" date="2022-01" db="EMBL/GenBank/DDBJ databases">
        <title>Novel bile acid biosynthetic pathways are enriched in the microbiome of centenarians.</title>
        <authorList>
            <person name="Sato Y."/>
            <person name="Atarashi K."/>
            <person name="Plichta R.D."/>
            <person name="Arai Y."/>
            <person name="Sasajima S."/>
            <person name="Kearney M.S."/>
            <person name="Suda W."/>
            <person name="Takeshita K."/>
            <person name="Sasaki T."/>
            <person name="Okamoto S."/>
            <person name="Skelly N.A."/>
            <person name="Okamura Y."/>
            <person name="Vlamakis H."/>
            <person name="Li Y."/>
            <person name="Tanoue T."/>
            <person name="Takei H."/>
            <person name="Nittono H."/>
            <person name="Narushima S."/>
            <person name="Irie J."/>
            <person name="Itoh H."/>
            <person name="Moriya K."/>
            <person name="Sugiura Y."/>
            <person name="Suematsu M."/>
            <person name="Moritoki N."/>
            <person name="Shibata S."/>
            <person name="Littman R.D."/>
            <person name="Fischbach A.M."/>
            <person name="Uwamino Y."/>
            <person name="Inoue T."/>
            <person name="Honda A."/>
            <person name="Hattori M."/>
            <person name="Murai T."/>
            <person name="Xavier J.R."/>
            <person name="Hirose N."/>
            <person name="Honda K."/>
        </authorList>
    </citation>
    <scope>NUCLEOTIDE SEQUENCE</scope>
    <source>
        <strain evidence="2">CE91-St55</strain>
    </source>
</reference>
<proteinExistence type="predicted"/>
<organism evidence="2 3">
    <name type="scientific">Hungatella hathewayi</name>
    <dbReference type="NCBI Taxonomy" id="154046"/>
    <lineage>
        <taxon>Bacteria</taxon>
        <taxon>Bacillati</taxon>
        <taxon>Bacillota</taxon>
        <taxon>Clostridia</taxon>
        <taxon>Lachnospirales</taxon>
        <taxon>Lachnospiraceae</taxon>
        <taxon>Hungatella</taxon>
    </lineage>
</organism>
<evidence type="ECO:0000313" key="3">
    <source>
        <dbReference type="Proteomes" id="UP001055091"/>
    </source>
</evidence>
<keyword evidence="1" id="KW-0812">Transmembrane</keyword>
<feature type="transmembrane region" description="Helical" evidence="1">
    <location>
        <begin position="15"/>
        <end position="36"/>
    </location>
</feature>
<name>A0AA37JDU3_9FIRM</name>
<keyword evidence="1" id="KW-0472">Membrane</keyword>
<dbReference type="Proteomes" id="UP001055091">
    <property type="component" value="Unassembled WGS sequence"/>
</dbReference>
<evidence type="ECO:0000313" key="2">
    <source>
        <dbReference type="EMBL" id="GKG99021.1"/>
    </source>
</evidence>